<dbReference type="GO" id="GO:0003677">
    <property type="term" value="F:DNA binding"/>
    <property type="evidence" value="ECO:0007669"/>
    <property type="project" value="UniProtKB-KW"/>
</dbReference>
<dbReference type="NCBIfam" id="NF040570">
    <property type="entry name" value="guided_TnpB"/>
    <property type="match status" value="1"/>
</dbReference>
<dbReference type="GO" id="GO:0006310">
    <property type="term" value="P:DNA recombination"/>
    <property type="evidence" value="ECO:0007669"/>
    <property type="project" value="UniProtKB-KW"/>
</dbReference>
<evidence type="ECO:0000259" key="8">
    <source>
        <dbReference type="Pfam" id="PF07282"/>
    </source>
</evidence>
<protein>
    <submittedName>
        <fullName evidence="10">Transposase</fullName>
    </submittedName>
</protein>
<dbReference type="GO" id="GO:0032196">
    <property type="term" value="P:transposition"/>
    <property type="evidence" value="ECO:0007669"/>
    <property type="project" value="UniProtKB-KW"/>
</dbReference>
<evidence type="ECO:0000256" key="6">
    <source>
        <dbReference type="ARBA" id="ARBA00023172"/>
    </source>
</evidence>
<evidence type="ECO:0000256" key="3">
    <source>
        <dbReference type="ARBA" id="ARBA00022723"/>
    </source>
</evidence>
<sequence>MIAVITRTFQFRIYPNSQQLSKLHQTLGACRWTYNKMVEKIRKEGFQTRNDLNYFLTELKESEQWLYDHHSKMLQMVSTQADGAQKALIQLHKNGYKTGNLKFARFSEYNTFVYNQSGFEIKNGFLYLSKIGKIRIILHRQFPVNHTIKQITISKSKSGRWHACVSCVIDTILPKISIAKSVGIDVGIKNFAYDSAGFVTPNPLNLQKMLKPLARVQRKIARRQKDSKNRKKAVRFYQIIHERIRNRRKDFLHKVSSLYAEKYNVVFVERLAKLNMVKNHSLARSVLDSGWGMFTNMLDYKAMLVEVPAKNTTVDCSRCGNAVPKSLAIRTHRCDVCGLVLDRDHNAAINILKKGLGIFNIKLPQELRKVTPVEISMRSSKQEATSFSEW</sequence>
<dbReference type="Pfam" id="PF07282">
    <property type="entry name" value="Cas12f1-like_TNB"/>
    <property type="match status" value="1"/>
</dbReference>
<evidence type="ECO:0000256" key="2">
    <source>
        <dbReference type="ARBA" id="ARBA00022578"/>
    </source>
</evidence>
<gene>
    <name evidence="10" type="ORF">NUZ5A_20041</name>
</gene>
<accession>A0A812EYY6</accession>
<organism evidence="10 11">
    <name type="scientific">Candidatus Nitrosotenuis uzonensis</name>
    <dbReference type="NCBI Taxonomy" id="1407055"/>
    <lineage>
        <taxon>Archaea</taxon>
        <taxon>Nitrososphaerota</taxon>
        <taxon>Candidatus Nitrosotenuis</taxon>
    </lineage>
</organism>
<dbReference type="GO" id="GO:0046872">
    <property type="term" value="F:metal ion binding"/>
    <property type="evidence" value="ECO:0007669"/>
    <property type="project" value="UniProtKB-KW"/>
</dbReference>
<evidence type="ECO:0000256" key="5">
    <source>
        <dbReference type="ARBA" id="ARBA00023125"/>
    </source>
</evidence>
<evidence type="ECO:0000256" key="1">
    <source>
        <dbReference type="ARBA" id="ARBA00008761"/>
    </source>
</evidence>
<dbReference type="Proteomes" id="UP000655759">
    <property type="component" value="Unassembled WGS sequence"/>
</dbReference>
<evidence type="ECO:0000313" key="10">
    <source>
        <dbReference type="EMBL" id="CAE6485698.1"/>
    </source>
</evidence>
<feature type="domain" description="Probable transposase IS891/IS1136/IS1341" evidence="7">
    <location>
        <begin position="169"/>
        <end position="279"/>
    </location>
</feature>
<dbReference type="InterPro" id="IPR001959">
    <property type="entry name" value="Transposase"/>
</dbReference>
<dbReference type="Pfam" id="PF01385">
    <property type="entry name" value="OrfB_IS605"/>
    <property type="match status" value="1"/>
</dbReference>
<dbReference type="InterPro" id="IPR010095">
    <property type="entry name" value="Cas12f1-like_TNB"/>
</dbReference>
<evidence type="ECO:0000313" key="11">
    <source>
        <dbReference type="Proteomes" id="UP000655759"/>
    </source>
</evidence>
<evidence type="ECO:0000259" key="9">
    <source>
        <dbReference type="Pfam" id="PF12323"/>
    </source>
</evidence>
<keyword evidence="6" id="KW-0233">DNA recombination</keyword>
<keyword evidence="3" id="KW-0479">Metal-binding</keyword>
<dbReference type="InterPro" id="IPR021027">
    <property type="entry name" value="Transposase_put_HTH"/>
</dbReference>
<keyword evidence="5" id="KW-0238">DNA-binding</keyword>
<proteinExistence type="inferred from homology"/>
<comment type="similarity">
    <text evidence="1">In the C-terminal section; belongs to the transposase 35 family.</text>
</comment>
<dbReference type="Pfam" id="PF12323">
    <property type="entry name" value="HTH_OrfB_IS605"/>
    <property type="match status" value="1"/>
</dbReference>
<dbReference type="EMBL" id="CAJNAQ010000002">
    <property type="protein sequence ID" value="CAE6485698.1"/>
    <property type="molecule type" value="Genomic_DNA"/>
</dbReference>
<comment type="caution">
    <text evidence="10">The sequence shown here is derived from an EMBL/GenBank/DDBJ whole genome shotgun (WGS) entry which is preliminary data.</text>
</comment>
<feature type="domain" description="Cas12f1-like TNB" evidence="8">
    <location>
        <begin position="291"/>
        <end position="351"/>
    </location>
</feature>
<keyword evidence="2" id="KW-0815">Transposition</keyword>
<evidence type="ECO:0000259" key="7">
    <source>
        <dbReference type="Pfam" id="PF01385"/>
    </source>
</evidence>
<evidence type="ECO:0000256" key="4">
    <source>
        <dbReference type="ARBA" id="ARBA00022833"/>
    </source>
</evidence>
<reference evidence="10" key="1">
    <citation type="submission" date="2021-02" db="EMBL/GenBank/DDBJ databases">
        <authorList>
            <person name="Han P."/>
        </authorList>
    </citation>
    <scope>NUCLEOTIDE SEQUENCE</scope>
    <source>
        <strain evidence="10">Candidatus Nitrosotenuis uzonensis 5A</strain>
    </source>
</reference>
<keyword evidence="4" id="KW-0862">Zinc</keyword>
<dbReference type="RefSeq" id="WP_205097576.1">
    <property type="nucleotide sequence ID" value="NZ_CAJNAQ010000002.1"/>
</dbReference>
<name>A0A812EYY6_9ARCH</name>
<dbReference type="AlphaFoldDB" id="A0A812EYY6"/>
<feature type="domain" description="Transposase putative helix-turn-helix" evidence="9">
    <location>
        <begin position="5"/>
        <end position="42"/>
    </location>
</feature>